<dbReference type="Gene3D" id="1.10.4100.10">
    <property type="entry name" value="2-methylcitrate dehydratase PrpD"/>
    <property type="match status" value="1"/>
</dbReference>
<evidence type="ECO:0000259" key="3">
    <source>
        <dbReference type="Pfam" id="PF19305"/>
    </source>
</evidence>
<organism evidence="4 5">
    <name type="scientific">Desulfosarcina alkanivorans</name>
    <dbReference type="NCBI Taxonomy" id="571177"/>
    <lineage>
        <taxon>Bacteria</taxon>
        <taxon>Pseudomonadati</taxon>
        <taxon>Thermodesulfobacteriota</taxon>
        <taxon>Desulfobacteria</taxon>
        <taxon>Desulfobacterales</taxon>
        <taxon>Desulfosarcinaceae</taxon>
        <taxon>Desulfosarcina</taxon>
    </lineage>
</organism>
<dbReference type="InterPro" id="IPR045337">
    <property type="entry name" value="MmgE_PrpD_C"/>
</dbReference>
<dbReference type="InterPro" id="IPR042183">
    <property type="entry name" value="MmgE/PrpD_sf_1"/>
</dbReference>
<dbReference type="Gene3D" id="3.30.1330.120">
    <property type="entry name" value="2-methylcitrate dehydratase PrpD"/>
    <property type="match status" value="1"/>
</dbReference>
<reference evidence="4 5" key="1">
    <citation type="submission" date="2019-11" db="EMBL/GenBank/DDBJ databases">
        <title>Comparative genomics of hydrocarbon-degrading Desulfosarcina strains.</title>
        <authorList>
            <person name="Watanabe M."/>
            <person name="Kojima H."/>
            <person name="Fukui M."/>
        </authorList>
    </citation>
    <scope>NUCLEOTIDE SEQUENCE [LARGE SCALE GENOMIC DNA]</scope>
    <source>
        <strain evidence="4 5">PL12</strain>
    </source>
</reference>
<proteinExistence type="inferred from homology"/>
<dbReference type="Pfam" id="PF19305">
    <property type="entry name" value="MmgE_PrpD_C"/>
    <property type="match status" value="1"/>
</dbReference>
<dbReference type="GO" id="GO:0016829">
    <property type="term" value="F:lyase activity"/>
    <property type="evidence" value="ECO:0007669"/>
    <property type="project" value="InterPro"/>
</dbReference>
<evidence type="ECO:0000259" key="2">
    <source>
        <dbReference type="Pfam" id="PF03972"/>
    </source>
</evidence>
<feature type="domain" description="MmgE/PrpD N-terminal" evidence="2">
    <location>
        <begin position="26"/>
        <end position="260"/>
    </location>
</feature>
<evidence type="ECO:0000256" key="1">
    <source>
        <dbReference type="ARBA" id="ARBA00006174"/>
    </source>
</evidence>
<protein>
    <submittedName>
        <fullName evidence="4">MmgE/Prp family protein</fullName>
    </submittedName>
</protein>
<gene>
    <name evidence="4" type="ORF">DSCA_24060</name>
</gene>
<dbReference type="OrthoDB" id="9797528at2"/>
<dbReference type="EMBL" id="AP021874">
    <property type="protein sequence ID" value="BBO68476.1"/>
    <property type="molecule type" value="Genomic_DNA"/>
</dbReference>
<accession>A0A5K7YH84</accession>
<evidence type="ECO:0000313" key="5">
    <source>
        <dbReference type="Proteomes" id="UP000427906"/>
    </source>
</evidence>
<dbReference type="SUPFAM" id="SSF103378">
    <property type="entry name" value="2-methylcitrate dehydratase PrpD"/>
    <property type="match status" value="1"/>
</dbReference>
<comment type="similarity">
    <text evidence="1">Belongs to the PrpD family.</text>
</comment>
<dbReference type="InterPro" id="IPR042188">
    <property type="entry name" value="MmgE/PrpD_sf_2"/>
</dbReference>
<dbReference type="InterPro" id="IPR036148">
    <property type="entry name" value="MmgE/PrpD_sf"/>
</dbReference>
<dbReference type="InterPro" id="IPR045336">
    <property type="entry name" value="MmgE_PrpD_N"/>
</dbReference>
<evidence type="ECO:0000313" key="4">
    <source>
        <dbReference type="EMBL" id="BBO68476.1"/>
    </source>
</evidence>
<dbReference type="PANTHER" id="PTHR16943">
    <property type="entry name" value="2-METHYLCITRATE DEHYDRATASE-RELATED"/>
    <property type="match status" value="1"/>
</dbReference>
<dbReference type="AlphaFoldDB" id="A0A5K7YH84"/>
<name>A0A5K7YH84_9BACT</name>
<dbReference type="Proteomes" id="UP000427906">
    <property type="component" value="Chromosome"/>
</dbReference>
<sequence>MPDASPRMENDGDDMPTIEPSLEQLLVDHIAGTGFDDLDAQAVSCCKKLILDALGVTFPGRQAPGCPEIVDLLATWQTAQGASVFLSGIQAPPPLAAMANSAMMHALDFDDTLDASALHTFVNVLPAALAAAETGKKVGGKELITALVVGVDLICRISLAIDSPLSWIRTATCGGFGAAAAAAKVLGLDREQIFNALGVVYGQTSGNAQGLIEGRLVKRMQPGFAASAGVLSAFLAGRGITGSRRFLTGAYGFYPLYEQGVFTPSAVTEGLGAHHSIVDLSIKPYPSCRMTHSSIGAALALKDRVGPVDAIGQVDVSVSAMVAEMVGKPFEIGDNPQVDAQFSIPYTTACALVRGDVFLQDFEPRAITDSAVMRLADRVRVVADPTLPSKDILQARMKITRGDGTVARERVPVPLGNPQNPMNEDQCRNKFLKCIDFSGIEIQDAARDELFSMVDHLESLTDVNDLVRIMAG</sequence>
<feature type="domain" description="MmgE/PrpD C-terminal" evidence="3">
    <location>
        <begin position="285"/>
        <end position="438"/>
    </location>
</feature>
<dbReference type="InterPro" id="IPR005656">
    <property type="entry name" value="MmgE_PrpD"/>
</dbReference>
<dbReference type="Pfam" id="PF03972">
    <property type="entry name" value="MmgE_PrpD_N"/>
    <property type="match status" value="1"/>
</dbReference>
<dbReference type="PANTHER" id="PTHR16943:SF8">
    <property type="entry name" value="2-METHYLCITRATE DEHYDRATASE"/>
    <property type="match status" value="1"/>
</dbReference>
<keyword evidence="5" id="KW-1185">Reference proteome</keyword>
<dbReference type="KEGG" id="dalk:DSCA_24060"/>